<evidence type="ECO:0000313" key="2">
    <source>
        <dbReference type="EMBL" id="CAA9424102.1"/>
    </source>
</evidence>
<accession>A0A6J4PSI9</accession>
<evidence type="ECO:0000256" key="1">
    <source>
        <dbReference type="SAM" id="MobiDB-lite"/>
    </source>
</evidence>
<dbReference type="AlphaFoldDB" id="A0A6J4PSI9"/>
<proteinExistence type="predicted"/>
<sequence length="39" mass="4428">MIPMSPPKLMPGTQSTISSERKQDLHTLATEVSEETWRN</sequence>
<dbReference type="EMBL" id="CADCVD010000007">
    <property type="protein sequence ID" value="CAA9424102.1"/>
    <property type="molecule type" value="Genomic_DNA"/>
</dbReference>
<organism evidence="2">
    <name type="scientific">uncultured Rubrobacteraceae bacterium</name>
    <dbReference type="NCBI Taxonomy" id="349277"/>
    <lineage>
        <taxon>Bacteria</taxon>
        <taxon>Bacillati</taxon>
        <taxon>Actinomycetota</taxon>
        <taxon>Rubrobacteria</taxon>
        <taxon>Rubrobacterales</taxon>
        <taxon>Rubrobacteraceae</taxon>
        <taxon>environmental samples</taxon>
    </lineage>
</organism>
<protein>
    <submittedName>
        <fullName evidence="2">Uncharacterized protein</fullName>
    </submittedName>
</protein>
<gene>
    <name evidence="2" type="ORF">AVDCRST_MAG37-138</name>
</gene>
<feature type="region of interest" description="Disordered" evidence="1">
    <location>
        <begin position="1"/>
        <end position="39"/>
    </location>
</feature>
<name>A0A6J4PSI9_9ACTN</name>
<reference evidence="2" key="1">
    <citation type="submission" date="2020-02" db="EMBL/GenBank/DDBJ databases">
        <authorList>
            <person name="Meier V. D."/>
        </authorList>
    </citation>
    <scope>NUCLEOTIDE SEQUENCE</scope>
    <source>
        <strain evidence="2">AVDCRST_MAG37</strain>
    </source>
</reference>